<comment type="similarity">
    <text evidence="4">Belongs to the ABC transporter superfamily. Sulfate/tungstate importer (TC 3.A.1.6) family.</text>
</comment>
<evidence type="ECO:0000256" key="4">
    <source>
        <dbReference type="ARBA" id="ARBA00038307"/>
    </source>
</evidence>
<feature type="domain" description="ABC transporter" evidence="9">
    <location>
        <begin position="5"/>
        <end position="210"/>
    </location>
</feature>
<dbReference type="EMBL" id="DSFH01000017">
    <property type="protein sequence ID" value="HEW63610.1"/>
    <property type="molecule type" value="Genomic_DNA"/>
</dbReference>
<reference evidence="10" key="1">
    <citation type="journal article" date="2020" name="mSystems">
        <title>Genome- and Community-Level Interaction Insights into Carbon Utilization and Element Cycling Functions of Hydrothermarchaeota in Hydrothermal Sediment.</title>
        <authorList>
            <person name="Zhou Z."/>
            <person name="Liu Y."/>
            <person name="Xu W."/>
            <person name="Pan J."/>
            <person name="Luo Z.H."/>
            <person name="Li M."/>
        </authorList>
    </citation>
    <scope>NUCLEOTIDE SEQUENCE [LARGE SCALE GENOMIC DNA]</scope>
    <source>
        <strain evidence="10">SpSt-1261</strain>
    </source>
</reference>
<dbReference type="AlphaFoldDB" id="A0A7C2ZD36"/>
<dbReference type="InterPro" id="IPR027417">
    <property type="entry name" value="P-loop_NTPase"/>
</dbReference>
<evidence type="ECO:0000256" key="6">
    <source>
        <dbReference type="ARBA" id="ARBA00039025"/>
    </source>
</evidence>
<dbReference type="Proteomes" id="UP000886076">
    <property type="component" value="Unassembled WGS sequence"/>
</dbReference>
<comment type="catalytic activity">
    <reaction evidence="8">
        <text>tungstate(in) + ATP + H2O = tungstate(out) + ADP + phosphate + H(+)</text>
        <dbReference type="Rhea" id="RHEA:35027"/>
        <dbReference type="ChEBI" id="CHEBI:15377"/>
        <dbReference type="ChEBI" id="CHEBI:15378"/>
        <dbReference type="ChEBI" id="CHEBI:30616"/>
        <dbReference type="ChEBI" id="CHEBI:43474"/>
        <dbReference type="ChEBI" id="CHEBI:46502"/>
        <dbReference type="ChEBI" id="CHEBI:456216"/>
        <dbReference type="EC" id="7.3.2.6"/>
    </reaction>
</comment>
<protein>
    <recommendedName>
        <fullName evidence="7">Molybdate/tungstate import ATP-binding protein WtpC</fullName>
        <ecNumber evidence="6">7.3.2.6</ecNumber>
    </recommendedName>
</protein>
<dbReference type="SUPFAM" id="SSF52540">
    <property type="entry name" value="P-loop containing nucleoside triphosphate hydrolases"/>
    <property type="match status" value="1"/>
</dbReference>
<dbReference type="Gene3D" id="3.40.50.300">
    <property type="entry name" value="P-loop containing nucleotide triphosphate hydrolases"/>
    <property type="match status" value="1"/>
</dbReference>
<keyword evidence="1" id="KW-0813">Transport</keyword>
<organism evidence="10">
    <name type="scientific">Fervidicoccus fontis</name>
    <dbReference type="NCBI Taxonomy" id="683846"/>
    <lineage>
        <taxon>Archaea</taxon>
        <taxon>Thermoproteota</taxon>
        <taxon>Thermoprotei</taxon>
        <taxon>Fervidicoccales</taxon>
        <taxon>Fervidicoccaceae</taxon>
        <taxon>Fervidicoccus</taxon>
    </lineage>
</organism>
<dbReference type="Pfam" id="PF00005">
    <property type="entry name" value="ABC_tran"/>
    <property type="match status" value="1"/>
</dbReference>
<dbReference type="PROSITE" id="PS50893">
    <property type="entry name" value="ABC_TRANSPORTER_2"/>
    <property type="match status" value="1"/>
</dbReference>
<evidence type="ECO:0000256" key="5">
    <source>
        <dbReference type="ARBA" id="ARBA00038781"/>
    </source>
</evidence>
<sequence>MDELIAVKNLTKSFNDGPVISNISFKLNRGEVLGIMGPNGCGKTTMLRTILGLENKDSGEVKIRGKIGYVPQDNLLLPWLKLRENIVIGLKISGAGEREIEERLNYVSELLSLNDHLDKYPNRVSGGTARKASIARALIIMPDILILDEPYTGLDSSSISILQTLLKNLKKEIRLGIIIVSHQVDELMEISDRIIVLTHRPARIKDVIEANKK</sequence>
<dbReference type="InterPro" id="IPR050093">
    <property type="entry name" value="ABC_SmlMolc_Importer"/>
</dbReference>
<evidence type="ECO:0000256" key="2">
    <source>
        <dbReference type="ARBA" id="ARBA00022741"/>
    </source>
</evidence>
<dbReference type="GO" id="GO:0005524">
    <property type="term" value="F:ATP binding"/>
    <property type="evidence" value="ECO:0007669"/>
    <property type="project" value="UniProtKB-KW"/>
</dbReference>
<dbReference type="GO" id="GO:1901238">
    <property type="term" value="F:ABC-type tungstate transporter activity"/>
    <property type="evidence" value="ECO:0007669"/>
    <property type="project" value="UniProtKB-EC"/>
</dbReference>
<evidence type="ECO:0000256" key="1">
    <source>
        <dbReference type="ARBA" id="ARBA00022448"/>
    </source>
</evidence>
<comment type="caution">
    <text evidence="10">The sequence shown here is derived from an EMBL/GenBank/DDBJ whole genome shotgun (WGS) entry which is preliminary data.</text>
</comment>
<proteinExistence type="inferred from homology"/>
<dbReference type="PANTHER" id="PTHR42781">
    <property type="entry name" value="SPERMIDINE/PUTRESCINE IMPORT ATP-BINDING PROTEIN POTA"/>
    <property type="match status" value="1"/>
</dbReference>
<evidence type="ECO:0000256" key="7">
    <source>
        <dbReference type="ARBA" id="ARBA00041133"/>
    </source>
</evidence>
<evidence type="ECO:0000313" key="10">
    <source>
        <dbReference type="EMBL" id="HEW63610.1"/>
    </source>
</evidence>
<gene>
    <name evidence="10" type="ORF">ENO39_00915</name>
</gene>
<evidence type="ECO:0000259" key="9">
    <source>
        <dbReference type="PROSITE" id="PS50893"/>
    </source>
</evidence>
<name>A0A7C2ZD36_9CREN</name>
<keyword evidence="3 10" id="KW-0067">ATP-binding</keyword>
<dbReference type="PANTHER" id="PTHR42781:SF8">
    <property type="entry name" value="BICARBONATE TRANSPORT ATP-BINDING PROTEIN CMPC"/>
    <property type="match status" value="1"/>
</dbReference>
<dbReference type="RefSeq" id="WP_272984883.1">
    <property type="nucleotide sequence ID" value="NZ_DSFH01000017.1"/>
</dbReference>
<dbReference type="InterPro" id="IPR003593">
    <property type="entry name" value="AAA+_ATPase"/>
</dbReference>
<dbReference type="SMART" id="SM00382">
    <property type="entry name" value="AAA"/>
    <property type="match status" value="1"/>
</dbReference>
<dbReference type="GO" id="GO:0016887">
    <property type="term" value="F:ATP hydrolysis activity"/>
    <property type="evidence" value="ECO:0007669"/>
    <property type="project" value="InterPro"/>
</dbReference>
<comment type="subunit">
    <text evidence="5">The complex is composed of two ATP-binding proteins (WtpC), two transmembrane proteins (WtpB) and a solute-binding protein (WtpA).</text>
</comment>
<evidence type="ECO:0000256" key="3">
    <source>
        <dbReference type="ARBA" id="ARBA00022840"/>
    </source>
</evidence>
<dbReference type="InterPro" id="IPR003439">
    <property type="entry name" value="ABC_transporter-like_ATP-bd"/>
</dbReference>
<dbReference type="EC" id="7.3.2.6" evidence="6"/>
<accession>A0A7C2ZD36</accession>
<keyword evidence="2" id="KW-0547">Nucleotide-binding</keyword>
<evidence type="ECO:0000256" key="8">
    <source>
        <dbReference type="ARBA" id="ARBA00047936"/>
    </source>
</evidence>